<dbReference type="AlphaFoldDB" id="A0A0D7AVD3"/>
<evidence type="ECO:0000313" key="2">
    <source>
        <dbReference type="EMBL" id="KIY62343.1"/>
    </source>
</evidence>
<name>A0A0D7AVD3_9AGAR</name>
<feature type="compositionally biased region" description="Polar residues" evidence="1">
    <location>
        <begin position="231"/>
        <end position="244"/>
    </location>
</feature>
<dbReference type="EMBL" id="KN880794">
    <property type="protein sequence ID" value="KIY62343.1"/>
    <property type="molecule type" value="Genomic_DNA"/>
</dbReference>
<dbReference type="Proteomes" id="UP000054007">
    <property type="component" value="Unassembled WGS sequence"/>
</dbReference>
<feature type="compositionally biased region" description="Basic and acidic residues" evidence="1">
    <location>
        <begin position="384"/>
        <end position="394"/>
    </location>
</feature>
<evidence type="ECO:0000313" key="3">
    <source>
        <dbReference type="Proteomes" id="UP000054007"/>
    </source>
</evidence>
<proteinExistence type="predicted"/>
<feature type="compositionally biased region" description="Low complexity" evidence="1">
    <location>
        <begin position="72"/>
        <end position="83"/>
    </location>
</feature>
<sequence>MFNEEICWTCGKLLEDGGQECQDQDASSPCISSASSALSSPHLEYAVGGDVPSLVPSTLGSALRGYRHRHSGSSSASSTSSMWDSDDEDQDDSFVGTAASDVDTESIGLEPSSKPSTLPLCAKSRPLSYTRQPSGLNMRSTVPRPHQRGLSSSPPPLSFSDDDGPSQSESEAVSQDDDDCAEHMSPQSAPEQHFDTITKAKRARNRASLPNYFSLLQISTSAQPCDASKKGSPTVSTSSGQTIARHSPPTPRPLSGISTSIPPFLHRGRRLASHPGAPSPTSSSPSPTRRDLEDAISSMMLPPRPRLEKRGPTSPLLDKTFDANRGRATVRRNSSPIARMDDSGAFGHARETTAERRGRLRAEEMDGVRGPDAPGYGHGRSGLLHRERTTSRQR</sequence>
<gene>
    <name evidence="2" type="ORF">CYLTODRAFT_180944</name>
</gene>
<feature type="compositionally biased region" description="Polar residues" evidence="1">
    <location>
        <begin position="127"/>
        <end position="140"/>
    </location>
</feature>
<organism evidence="2 3">
    <name type="scientific">Cylindrobasidium torrendii FP15055 ss-10</name>
    <dbReference type="NCBI Taxonomy" id="1314674"/>
    <lineage>
        <taxon>Eukaryota</taxon>
        <taxon>Fungi</taxon>
        <taxon>Dikarya</taxon>
        <taxon>Basidiomycota</taxon>
        <taxon>Agaricomycotina</taxon>
        <taxon>Agaricomycetes</taxon>
        <taxon>Agaricomycetidae</taxon>
        <taxon>Agaricales</taxon>
        <taxon>Marasmiineae</taxon>
        <taxon>Physalacriaceae</taxon>
        <taxon>Cylindrobasidium</taxon>
    </lineage>
</organism>
<feature type="compositionally biased region" description="Basic and acidic residues" evidence="1">
    <location>
        <begin position="348"/>
        <end position="369"/>
    </location>
</feature>
<evidence type="ECO:0000256" key="1">
    <source>
        <dbReference type="SAM" id="MobiDB-lite"/>
    </source>
</evidence>
<feature type="region of interest" description="Disordered" evidence="1">
    <location>
        <begin position="65"/>
        <end position="202"/>
    </location>
</feature>
<reference evidence="2 3" key="1">
    <citation type="journal article" date="2015" name="Fungal Genet. Biol.">
        <title>Evolution of novel wood decay mechanisms in Agaricales revealed by the genome sequences of Fistulina hepatica and Cylindrobasidium torrendii.</title>
        <authorList>
            <person name="Floudas D."/>
            <person name="Held B.W."/>
            <person name="Riley R."/>
            <person name="Nagy L.G."/>
            <person name="Koehler G."/>
            <person name="Ransdell A.S."/>
            <person name="Younus H."/>
            <person name="Chow J."/>
            <person name="Chiniquy J."/>
            <person name="Lipzen A."/>
            <person name="Tritt A."/>
            <person name="Sun H."/>
            <person name="Haridas S."/>
            <person name="LaButti K."/>
            <person name="Ohm R.A."/>
            <person name="Kues U."/>
            <person name="Blanchette R.A."/>
            <person name="Grigoriev I.V."/>
            <person name="Minto R.E."/>
            <person name="Hibbett D.S."/>
        </authorList>
    </citation>
    <scope>NUCLEOTIDE SEQUENCE [LARGE SCALE GENOMIC DNA]</scope>
    <source>
        <strain evidence="2 3">FP15055 ss-10</strain>
    </source>
</reference>
<feature type="region of interest" description="Disordered" evidence="1">
    <location>
        <begin position="222"/>
        <end position="394"/>
    </location>
</feature>
<accession>A0A0D7AVD3</accession>
<protein>
    <submittedName>
        <fullName evidence="2">Uncharacterized protein</fullName>
    </submittedName>
</protein>
<keyword evidence="3" id="KW-1185">Reference proteome</keyword>
<dbReference type="OrthoDB" id="2984747at2759"/>